<evidence type="ECO:0000313" key="2">
    <source>
        <dbReference type="Proteomes" id="UP000824469"/>
    </source>
</evidence>
<dbReference type="AlphaFoldDB" id="A0AA38G0E4"/>
<comment type="caution">
    <text evidence="1">The sequence shown here is derived from an EMBL/GenBank/DDBJ whole genome shotgun (WGS) entry which is preliminary data.</text>
</comment>
<dbReference type="EMBL" id="JAHRHJ020000005">
    <property type="protein sequence ID" value="KAH9313511.1"/>
    <property type="molecule type" value="Genomic_DNA"/>
</dbReference>
<keyword evidence="2" id="KW-1185">Reference proteome</keyword>
<name>A0AA38G0E4_TAXCH</name>
<protein>
    <submittedName>
        <fullName evidence="1">Uncharacterized protein</fullName>
    </submittedName>
</protein>
<feature type="non-terminal residue" evidence="1">
    <location>
        <position position="1"/>
    </location>
</feature>
<evidence type="ECO:0000313" key="1">
    <source>
        <dbReference type="EMBL" id="KAH9313511.1"/>
    </source>
</evidence>
<organism evidence="1 2">
    <name type="scientific">Taxus chinensis</name>
    <name type="common">Chinese yew</name>
    <name type="synonym">Taxus wallichiana var. chinensis</name>
    <dbReference type="NCBI Taxonomy" id="29808"/>
    <lineage>
        <taxon>Eukaryota</taxon>
        <taxon>Viridiplantae</taxon>
        <taxon>Streptophyta</taxon>
        <taxon>Embryophyta</taxon>
        <taxon>Tracheophyta</taxon>
        <taxon>Spermatophyta</taxon>
        <taxon>Pinopsida</taxon>
        <taxon>Pinidae</taxon>
        <taxon>Conifers II</taxon>
        <taxon>Cupressales</taxon>
        <taxon>Taxaceae</taxon>
        <taxon>Taxus</taxon>
    </lineage>
</organism>
<proteinExistence type="predicted"/>
<sequence>DGWFYGSRMYGAGLYGGECGPGQRKICEETAGRGIIHSNDMKYVKFLSREHIPFDSSGSNLKEFRSISDK</sequence>
<reference evidence="1 2" key="1">
    <citation type="journal article" date="2021" name="Nat. Plants">
        <title>The Taxus genome provides insights into paclitaxel biosynthesis.</title>
        <authorList>
            <person name="Xiong X."/>
            <person name="Gou J."/>
            <person name="Liao Q."/>
            <person name="Li Y."/>
            <person name="Zhou Q."/>
            <person name="Bi G."/>
            <person name="Li C."/>
            <person name="Du R."/>
            <person name="Wang X."/>
            <person name="Sun T."/>
            <person name="Guo L."/>
            <person name="Liang H."/>
            <person name="Lu P."/>
            <person name="Wu Y."/>
            <person name="Zhang Z."/>
            <person name="Ro D.K."/>
            <person name="Shang Y."/>
            <person name="Huang S."/>
            <person name="Yan J."/>
        </authorList>
    </citation>
    <scope>NUCLEOTIDE SEQUENCE [LARGE SCALE GENOMIC DNA]</scope>
    <source>
        <strain evidence="1">Ta-2019</strain>
    </source>
</reference>
<feature type="non-terminal residue" evidence="1">
    <location>
        <position position="70"/>
    </location>
</feature>
<accession>A0AA38G0E4</accession>
<dbReference type="Proteomes" id="UP000824469">
    <property type="component" value="Unassembled WGS sequence"/>
</dbReference>
<gene>
    <name evidence="1" type="ORF">KI387_022138</name>
</gene>